<evidence type="ECO:0000313" key="4">
    <source>
        <dbReference type="Proteomes" id="UP000008141"/>
    </source>
</evidence>
<proteinExistence type="predicted"/>
<organism evidence="4">
    <name type="scientific">Chlorella variabilis</name>
    <name type="common">Green alga</name>
    <dbReference type="NCBI Taxonomy" id="554065"/>
    <lineage>
        <taxon>Eukaryota</taxon>
        <taxon>Viridiplantae</taxon>
        <taxon>Chlorophyta</taxon>
        <taxon>core chlorophytes</taxon>
        <taxon>Trebouxiophyceae</taxon>
        <taxon>Chlorellales</taxon>
        <taxon>Chlorellaceae</taxon>
        <taxon>Chlorella clade</taxon>
        <taxon>Chlorella</taxon>
    </lineage>
</organism>
<dbReference type="CDD" id="cd18186">
    <property type="entry name" value="BTB_POZ_ZBTB_KLHL-like"/>
    <property type="match status" value="1"/>
</dbReference>
<feature type="domain" description="BTB" evidence="2">
    <location>
        <begin position="57"/>
        <end position="122"/>
    </location>
</feature>
<evidence type="ECO:0000259" key="2">
    <source>
        <dbReference type="PROSITE" id="PS50097"/>
    </source>
</evidence>
<dbReference type="PROSITE" id="PS50097">
    <property type="entry name" value="BTB"/>
    <property type="match status" value="1"/>
</dbReference>
<dbReference type="Gene3D" id="3.30.710.10">
    <property type="entry name" value="Potassium Channel Kv1.1, Chain A"/>
    <property type="match status" value="1"/>
</dbReference>
<dbReference type="GeneID" id="17358960"/>
<dbReference type="InterPro" id="IPR000210">
    <property type="entry name" value="BTB/POZ_dom"/>
</dbReference>
<comment type="pathway">
    <text evidence="1">Protein modification; protein ubiquitination.</text>
</comment>
<dbReference type="SUPFAM" id="SSF54695">
    <property type="entry name" value="POZ domain"/>
    <property type="match status" value="1"/>
</dbReference>
<sequence length="164" mass="18473">MSSSESPEAPQLWRLFDEAPEEEVYPPQALSRPEAAQLWRLFDEAPEEVVYPPQALCDFTLTTKDGGTFRVHTAILAGSCKVFDRLLQDVPGTKAMSVVETAHELQVGLLDPLYRRPDMLSPPVLTNMADVRLNLELARKYQCEALTALCDRFLYQCELSICPE</sequence>
<dbReference type="AlphaFoldDB" id="E1Z4M9"/>
<dbReference type="Pfam" id="PF00651">
    <property type="entry name" value="BTB"/>
    <property type="match status" value="1"/>
</dbReference>
<dbReference type="InterPro" id="IPR011333">
    <property type="entry name" value="SKP1/BTB/POZ_sf"/>
</dbReference>
<dbReference type="InParanoid" id="E1Z4M9"/>
<dbReference type="OrthoDB" id="3357985at2759"/>
<gene>
    <name evidence="3" type="ORF">CHLNCDRAFT_137848</name>
</gene>
<name>E1Z4M9_CHLVA</name>
<dbReference type="KEGG" id="cvr:CHLNCDRAFT_137848"/>
<accession>E1Z4M9</accession>
<reference evidence="3 4" key="1">
    <citation type="journal article" date="2010" name="Plant Cell">
        <title>The Chlorella variabilis NC64A genome reveals adaptation to photosymbiosis, coevolution with viruses, and cryptic sex.</title>
        <authorList>
            <person name="Blanc G."/>
            <person name="Duncan G."/>
            <person name="Agarkova I."/>
            <person name="Borodovsky M."/>
            <person name="Gurnon J."/>
            <person name="Kuo A."/>
            <person name="Lindquist E."/>
            <person name="Lucas S."/>
            <person name="Pangilinan J."/>
            <person name="Polle J."/>
            <person name="Salamov A."/>
            <person name="Terry A."/>
            <person name="Yamada T."/>
            <person name="Dunigan D.D."/>
            <person name="Grigoriev I.V."/>
            <person name="Claverie J.M."/>
            <person name="Van Etten J.L."/>
        </authorList>
    </citation>
    <scope>NUCLEOTIDE SEQUENCE [LARGE SCALE GENOMIC DNA]</scope>
    <source>
        <strain evidence="3 4">NC64A</strain>
    </source>
</reference>
<dbReference type="RefSeq" id="XP_005851478.1">
    <property type="nucleotide sequence ID" value="XM_005851416.1"/>
</dbReference>
<dbReference type="EMBL" id="GL433836">
    <property type="protein sequence ID" value="EFN59376.1"/>
    <property type="molecule type" value="Genomic_DNA"/>
</dbReference>
<dbReference type="Proteomes" id="UP000008141">
    <property type="component" value="Unassembled WGS sequence"/>
</dbReference>
<evidence type="ECO:0000256" key="1">
    <source>
        <dbReference type="ARBA" id="ARBA00004906"/>
    </source>
</evidence>
<keyword evidence="4" id="KW-1185">Reference proteome</keyword>
<evidence type="ECO:0000313" key="3">
    <source>
        <dbReference type="EMBL" id="EFN59376.1"/>
    </source>
</evidence>
<protein>
    <recommendedName>
        <fullName evidence="2">BTB domain-containing protein</fullName>
    </recommendedName>
</protein>